<gene>
    <name evidence="15" type="ORF">EXZ61_00145</name>
</gene>
<evidence type="ECO:0000256" key="13">
    <source>
        <dbReference type="PIRSR" id="PIRSR001549-1"/>
    </source>
</evidence>
<evidence type="ECO:0000256" key="3">
    <source>
        <dbReference type="ARBA" id="ARBA00012815"/>
    </source>
</evidence>
<dbReference type="SUPFAM" id="SSF52954">
    <property type="entry name" value="Class II aaRS ABD-related"/>
    <property type="match status" value="1"/>
</dbReference>
<comment type="subunit">
    <text evidence="2">Homodimer.</text>
</comment>
<sequence length="439" mass="47815">MSKFAPISGFPEWLPEQRLLEQQCMDTIRKQYELYGFANIETRSVEPTHVLTGNGDDKEIYVLARLHEEADAAKAPPEFGLRFDLTVPTARYVQQFKGQLSFPFKRYQMQKVWRGERPQEGRYREFTQCDIDVIGDGTLPSHYDAEVVRLLAVVVGQLPIPPVTIRVNNRKLLQGFYEGLGIADTNAVLRVVDKLDKIGAPKVAALLQTELNLSADQAAQCLAMAAIKTANTGFVEQVRALGITTPLLEEGLTELTEVLDNAADLNAARLAEGKPPAVSADLAIARGLAYYTGMVCEGQMQGFESSGSVCGGGRYDNLANDAKVKLPGVGVSIGLTRILGLLFAKGVLKPTRKTPTEVLVALNDDASRPQANALANRLRGRGIATDLYHAPKAYGKQIEAASKRGIPYVWFIGEADSHHVKNLLTGEQVAADPATWSPA</sequence>
<evidence type="ECO:0000256" key="5">
    <source>
        <dbReference type="ARBA" id="ARBA00022490"/>
    </source>
</evidence>
<keyword evidence="5" id="KW-0963">Cytoplasm</keyword>
<reference evidence="16" key="2">
    <citation type="journal article" date="2020" name="Int. J. Syst. Evol. Microbiol.">
        <title>Genomic insights into a novel species Rhodoferax aquaticus sp. nov., isolated from freshwater.</title>
        <authorList>
            <person name="Li T."/>
            <person name="Zhuo Y."/>
            <person name="Jin C.Z."/>
            <person name="Wu X."/>
            <person name="Ko S.R."/>
            <person name="Jin F.J."/>
            <person name="Ahn C.Y."/>
            <person name="Oh H.M."/>
            <person name="Lee H.G."/>
            <person name="Jin L."/>
        </authorList>
    </citation>
    <scope>NUCLEOTIDE SEQUENCE [LARGE SCALE GENOMIC DNA]</scope>
    <source>
        <strain evidence="16">Gr-4</strain>
    </source>
</reference>
<dbReference type="PANTHER" id="PTHR11476">
    <property type="entry name" value="HISTIDYL-TRNA SYNTHETASE"/>
    <property type="match status" value="1"/>
</dbReference>
<keyword evidence="8" id="KW-0067">ATP-binding</keyword>
<dbReference type="Gene3D" id="3.40.50.800">
    <property type="entry name" value="Anticodon-binding domain"/>
    <property type="match status" value="1"/>
</dbReference>
<dbReference type="InterPro" id="IPR015807">
    <property type="entry name" value="His-tRNA-ligase"/>
</dbReference>
<comment type="catalytic activity">
    <reaction evidence="11">
        <text>tRNA(His) + L-histidine + ATP = L-histidyl-tRNA(His) + AMP + diphosphate + H(+)</text>
        <dbReference type="Rhea" id="RHEA:17313"/>
        <dbReference type="Rhea" id="RHEA-COMP:9665"/>
        <dbReference type="Rhea" id="RHEA-COMP:9689"/>
        <dbReference type="ChEBI" id="CHEBI:15378"/>
        <dbReference type="ChEBI" id="CHEBI:30616"/>
        <dbReference type="ChEBI" id="CHEBI:33019"/>
        <dbReference type="ChEBI" id="CHEBI:57595"/>
        <dbReference type="ChEBI" id="CHEBI:78442"/>
        <dbReference type="ChEBI" id="CHEBI:78527"/>
        <dbReference type="ChEBI" id="CHEBI:456215"/>
        <dbReference type="EC" id="6.1.1.21"/>
    </reaction>
</comment>
<feature type="binding site" evidence="13">
    <location>
        <position position="132"/>
    </location>
    <ligand>
        <name>L-histidine</name>
        <dbReference type="ChEBI" id="CHEBI:57595"/>
    </ligand>
</feature>
<evidence type="ECO:0000256" key="8">
    <source>
        <dbReference type="ARBA" id="ARBA00022840"/>
    </source>
</evidence>
<dbReference type="InterPro" id="IPR006195">
    <property type="entry name" value="aa-tRNA-synth_II"/>
</dbReference>
<accession>A0A515EJ69</accession>
<proteinExistence type="inferred from homology"/>
<dbReference type="EC" id="6.1.1.21" evidence="3 12"/>
<dbReference type="InterPro" id="IPR045864">
    <property type="entry name" value="aa-tRNA-synth_II/BPL/LPL"/>
</dbReference>
<name>A0A515EJ69_9BURK</name>
<feature type="binding site" evidence="13">
    <location>
        <position position="114"/>
    </location>
    <ligand>
        <name>L-histidine</name>
        <dbReference type="ChEBI" id="CHEBI:57595"/>
    </ligand>
</feature>
<feature type="binding site" evidence="13">
    <location>
        <position position="286"/>
    </location>
    <ligand>
        <name>L-histidine</name>
        <dbReference type="ChEBI" id="CHEBI:57595"/>
    </ligand>
</feature>
<comment type="similarity">
    <text evidence="1">Belongs to the class-II aminoacyl-tRNA synthetase family.</text>
</comment>
<feature type="domain" description="Aminoacyl-transfer RNA synthetases class-II family profile" evidence="14">
    <location>
        <begin position="28"/>
        <end position="350"/>
    </location>
</feature>
<evidence type="ECO:0000256" key="1">
    <source>
        <dbReference type="ARBA" id="ARBA00008226"/>
    </source>
</evidence>
<dbReference type="Gene3D" id="3.30.930.10">
    <property type="entry name" value="Bira Bifunctional Protein, Domain 2"/>
    <property type="match status" value="1"/>
</dbReference>
<dbReference type="InterPro" id="IPR004154">
    <property type="entry name" value="Anticodon-bd"/>
</dbReference>
<dbReference type="InterPro" id="IPR036621">
    <property type="entry name" value="Anticodon-bd_dom_sf"/>
</dbReference>
<keyword evidence="7" id="KW-0547">Nucleotide-binding</keyword>
<keyword evidence="16" id="KW-1185">Reference proteome</keyword>
<dbReference type="CDD" id="cd00773">
    <property type="entry name" value="HisRS-like_core"/>
    <property type="match status" value="1"/>
</dbReference>
<evidence type="ECO:0000313" key="16">
    <source>
        <dbReference type="Proteomes" id="UP000317365"/>
    </source>
</evidence>
<dbReference type="GO" id="GO:0005737">
    <property type="term" value="C:cytoplasm"/>
    <property type="evidence" value="ECO:0007669"/>
    <property type="project" value="UniProtKB-UniRule"/>
</dbReference>
<protein>
    <recommendedName>
        <fullName evidence="4 12">Histidine--tRNA ligase</fullName>
        <ecNumber evidence="3 12">6.1.1.21</ecNumber>
    </recommendedName>
</protein>
<evidence type="ECO:0000256" key="7">
    <source>
        <dbReference type="ARBA" id="ARBA00022741"/>
    </source>
</evidence>
<keyword evidence="9" id="KW-0648">Protein biosynthesis</keyword>
<dbReference type="GO" id="GO:0005524">
    <property type="term" value="F:ATP binding"/>
    <property type="evidence" value="ECO:0007669"/>
    <property type="project" value="UniProtKB-KW"/>
</dbReference>
<keyword evidence="6 15" id="KW-0436">Ligase</keyword>
<feature type="binding site" evidence="13">
    <location>
        <begin position="84"/>
        <end position="86"/>
    </location>
    <ligand>
        <name>L-histidine</name>
        <dbReference type="ChEBI" id="CHEBI:57595"/>
    </ligand>
</feature>
<dbReference type="EMBL" id="CP036282">
    <property type="protein sequence ID" value="QDL52707.1"/>
    <property type="molecule type" value="Genomic_DNA"/>
</dbReference>
<evidence type="ECO:0000256" key="6">
    <source>
        <dbReference type="ARBA" id="ARBA00022598"/>
    </source>
</evidence>
<dbReference type="Pfam" id="PF03129">
    <property type="entry name" value="HGTP_anticodon"/>
    <property type="match status" value="1"/>
</dbReference>
<evidence type="ECO:0000256" key="9">
    <source>
        <dbReference type="ARBA" id="ARBA00022917"/>
    </source>
</evidence>
<evidence type="ECO:0000256" key="2">
    <source>
        <dbReference type="ARBA" id="ARBA00011738"/>
    </source>
</evidence>
<organism evidence="15 16">
    <name type="scientific">Rhodoferax aquaticus</name>
    <dbReference type="NCBI Taxonomy" id="2527691"/>
    <lineage>
        <taxon>Bacteria</taxon>
        <taxon>Pseudomonadati</taxon>
        <taxon>Pseudomonadota</taxon>
        <taxon>Betaproteobacteria</taxon>
        <taxon>Burkholderiales</taxon>
        <taxon>Comamonadaceae</taxon>
        <taxon>Rhodoferax</taxon>
    </lineage>
</organism>
<dbReference type="GO" id="GO:0006427">
    <property type="term" value="P:histidyl-tRNA aminoacylation"/>
    <property type="evidence" value="ECO:0007669"/>
    <property type="project" value="UniProtKB-UniRule"/>
</dbReference>
<dbReference type="Pfam" id="PF13393">
    <property type="entry name" value="tRNA-synt_His"/>
    <property type="match status" value="1"/>
</dbReference>
<dbReference type="RefSeq" id="WP_142808159.1">
    <property type="nucleotide sequence ID" value="NZ_CP036282.1"/>
</dbReference>
<dbReference type="GO" id="GO:0004821">
    <property type="term" value="F:histidine-tRNA ligase activity"/>
    <property type="evidence" value="ECO:0007669"/>
    <property type="project" value="UniProtKB-UniRule"/>
</dbReference>
<feature type="binding site" evidence="13">
    <location>
        <position position="128"/>
    </location>
    <ligand>
        <name>L-histidine</name>
        <dbReference type="ChEBI" id="CHEBI:57595"/>
    </ligand>
</feature>
<evidence type="ECO:0000256" key="11">
    <source>
        <dbReference type="ARBA" id="ARBA00047639"/>
    </source>
</evidence>
<evidence type="ECO:0000256" key="12">
    <source>
        <dbReference type="NCBIfam" id="TIGR00442"/>
    </source>
</evidence>
<feature type="binding site" evidence="13">
    <location>
        <begin position="290"/>
        <end position="291"/>
    </location>
    <ligand>
        <name>L-histidine</name>
        <dbReference type="ChEBI" id="CHEBI:57595"/>
    </ligand>
</feature>
<dbReference type="PIRSF" id="PIRSF001549">
    <property type="entry name" value="His-tRNA_synth"/>
    <property type="match status" value="1"/>
</dbReference>
<dbReference type="AlphaFoldDB" id="A0A515EJ69"/>
<reference evidence="16" key="1">
    <citation type="submission" date="2019-02" db="EMBL/GenBank/DDBJ databases">
        <title>Complete genome sequence of Rhodoferax sp. Gr-4.</title>
        <authorList>
            <person name="Jin L."/>
        </authorList>
    </citation>
    <scope>NUCLEOTIDE SEQUENCE [LARGE SCALE GENOMIC DNA]</scope>
    <source>
        <strain evidence="16">Gr-4</strain>
    </source>
</reference>
<evidence type="ECO:0000256" key="10">
    <source>
        <dbReference type="ARBA" id="ARBA00023146"/>
    </source>
</evidence>
<dbReference type="NCBIfam" id="TIGR00442">
    <property type="entry name" value="hisS"/>
    <property type="match status" value="1"/>
</dbReference>
<dbReference type="PANTHER" id="PTHR11476:SF7">
    <property type="entry name" value="HISTIDINE--TRNA LIGASE"/>
    <property type="match status" value="1"/>
</dbReference>
<evidence type="ECO:0000259" key="14">
    <source>
        <dbReference type="PROSITE" id="PS50862"/>
    </source>
</evidence>
<evidence type="ECO:0000256" key="4">
    <source>
        <dbReference type="ARBA" id="ARBA00017399"/>
    </source>
</evidence>
<dbReference type="SUPFAM" id="SSF55681">
    <property type="entry name" value="Class II aaRS and biotin synthetases"/>
    <property type="match status" value="1"/>
</dbReference>
<dbReference type="InterPro" id="IPR041715">
    <property type="entry name" value="HisRS-like_core"/>
</dbReference>
<dbReference type="KEGG" id="rhg:EXZ61_00145"/>
<dbReference type="Proteomes" id="UP000317365">
    <property type="component" value="Chromosome"/>
</dbReference>
<dbReference type="PROSITE" id="PS50862">
    <property type="entry name" value="AA_TRNA_LIGASE_II"/>
    <property type="match status" value="1"/>
</dbReference>
<evidence type="ECO:0000313" key="15">
    <source>
        <dbReference type="EMBL" id="QDL52707.1"/>
    </source>
</evidence>
<dbReference type="InterPro" id="IPR004516">
    <property type="entry name" value="HisRS/HisZ"/>
</dbReference>
<keyword evidence="10" id="KW-0030">Aminoacyl-tRNA synthetase</keyword>